<dbReference type="EC" id="2.1.3.3" evidence="2 5"/>
<evidence type="ECO:0000313" key="10">
    <source>
        <dbReference type="Proteomes" id="UP000053718"/>
    </source>
</evidence>
<dbReference type="GO" id="GO:0016597">
    <property type="term" value="F:amino acid binding"/>
    <property type="evidence" value="ECO:0007669"/>
    <property type="project" value="InterPro"/>
</dbReference>
<sequence length="304" mass="32931">MHDLLTMRSLDSAQVAHLLDLAQTIKQRPSAWQHYLQGKSIALVFEKPSLRTRASFAAGINRLGGHSIYLEAANLMGEREPASDVGANLALWHDAIVARVYSQATLDELAAASGKPVINALSDECHPCQALADLLTLKEQLGDLSKVTLTYIGDGANVCHALMAAAAAAGMTLQVVTPEGYEPRADLLAQAQQVAAANGGSVTLHHDFKQLQQSDAIYTDTWFSMGQQRDTNQVMHDFAPFQVNQDLMQQLGAKYFMHCLPAYRGREVTAEVIDGPQSLVLHQAENRLHAQNAVLVELIAGVTA</sequence>
<dbReference type="Pfam" id="PF00185">
    <property type="entry name" value="OTCace"/>
    <property type="match status" value="1"/>
</dbReference>
<dbReference type="InterPro" id="IPR006131">
    <property type="entry name" value="Asp_carbamoyltransf_Asp/Orn-bd"/>
</dbReference>
<evidence type="ECO:0000256" key="3">
    <source>
        <dbReference type="ARBA" id="ARBA00022679"/>
    </source>
</evidence>
<feature type="domain" description="Aspartate/ornithine carbamoyltransferase carbamoyl-P binding" evidence="8">
    <location>
        <begin position="3"/>
        <end position="139"/>
    </location>
</feature>
<dbReference type="InterPro" id="IPR036901">
    <property type="entry name" value="Asp/Orn_carbamoylTrfase_sf"/>
</dbReference>
<evidence type="ECO:0000313" key="9">
    <source>
        <dbReference type="EMBL" id="KFZ29394.1"/>
    </source>
</evidence>
<dbReference type="PANTHER" id="PTHR45753">
    <property type="entry name" value="ORNITHINE CARBAMOYLTRANSFERASE, MITOCHONDRIAL"/>
    <property type="match status" value="1"/>
</dbReference>
<dbReference type="STRING" id="1517416.IDAT_03290"/>
<dbReference type="Pfam" id="PF02729">
    <property type="entry name" value="OTCace_N"/>
    <property type="match status" value="1"/>
</dbReference>
<evidence type="ECO:0000256" key="4">
    <source>
        <dbReference type="ARBA" id="ARBA00048772"/>
    </source>
</evidence>
<comment type="similarity">
    <text evidence="1">Belongs to the aspartate/ornithine carbamoyltransferase superfamily. OTCase family.</text>
</comment>
<dbReference type="SUPFAM" id="SSF53671">
    <property type="entry name" value="Aspartate/ornithine carbamoyltransferase"/>
    <property type="match status" value="1"/>
</dbReference>
<proteinExistence type="inferred from homology"/>
<dbReference type="AlphaFoldDB" id="A0A094IUB4"/>
<dbReference type="RefSeq" id="WP_034730449.1">
    <property type="nucleotide sequence ID" value="NZ_JPIN01000002.1"/>
</dbReference>
<evidence type="ECO:0000259" key="8">
    <source>
        <dbReference type="Pfam" id="PF02729"/>
    </source>
</evidence>
<dbReference type="InterPro" id="IPR002292">
    <property type="entry name" value="Orn/put_carbamltrans"/>
</dbReference>
<evidence type="ECO:0000256" key="6">
    <source>
        <dbReference type="RuleBase" id="RU003634"/>
    </source>
</evidence>
<evidence type="ECO:0000256" key="5">
    <source>
        <dbReference type="NCBIfam" id="TIGR00658"/>
    </source>
</evidence>
<feature type="domain" description="Aspartate/ornithine carbamoyltransferase Asp/Orn-binding" evidence="7">
    <location>
        <begin position="146"/>
        <end position="296"/>
    </location>
</feature>
<dbReference type="PRINTS" id="PR00102">
    <property type="entry name" value="OTCASE"/>
</dbReference>
<evidence type="ECO:0000259" key="7">
    <source>
        <dbReference type="Pfam" id="PF00185"/>
    </source>
</evidence>
<evidence type="ECO:0000256" key="1">
    <source>
        <dbReference type="ARBA" id="ARBA00007805"/>
    </source>
</evidence>
<dbReference type="FunFam" id="3.40.50.1370:FF:000008">
    <property type="entry name" value="Ornithine carbamoyltransferase"/>
    <property type="match status" value="1"/>
</dbReference>
<name>A0A094IUB4_9GAMM</name>
<dbReference type="Gene3D" id="3.40.50.1370">
    <property type="entry name" value="Aspartate/ornithine carbamoyltransferase"/>
    <property type="match status" value="2"/>
</dbReference>
<dbReference type="PRINTS" id="PR00100">
    <property type="entry name" value="AOTCASE"/>
</dbReference>
<accession>A0A094IUB4</accession>
<dbReference type="EMBL" id="JPIN01000002">
    <property type="protein sequence ID" value="KFZ29394.1"/>
    <property type="molecule type" value="Genomic_DNA"/>
</dbReference>
<reference evidence="9 10" key="1">
    <citation type="submission" date="2014-06" db="EMBL/GenBank/DDBJ databases">
        <title>Draft genome sequence of Idiomarina sp. MCCC 1A10513.</title>
        <authorList>
            <person name="Du J."/>
            <person name="Lai Q."/>
            <person name="Shao Z."/>
        </authorList>
    </citation>
    <scope>NUCLEOTIDE SEQUENCE [LARGE SCALE GENOMIC DNA]</scope>
    <source>
        <strain evidence="9 10">MCCC 1A10513</strain>
    </source>
</reference>
<dbReference type="GO" id="GO:0042450">
    <property type="term" value="P:L-arginine biosynthetic process via ornithine"/>
    <property type="evidence" value="ECO:0007669"/>
    <property type="project" value="UniProtKB-UniRule"/>
</dbReference>
<dbReference type="InterPro" id="IPR006130">
    <property type="entry name" value="Asp/Orn_carbamoylTrfase"/>
</dbReference>
<dbReference type="OrthoDB" id="9802587at2"/>
<dbReference type="PANTHER" id="PTHR45753:SF3">
    <property type="entry name" value="ORNITHINE TRANSCARBAMYLASE, MITOCHONDRIAL"/>
    <property type="match status" value="1"/>
</dbReference>
<protein>
    <recommendedName>
        <fullName evidence="2 5">Ornithine carbamoyltransferase</fullName>
        <ecNumber evidence="2 5">2.1.3.3</ecNumber>
    </recommendedName>
</protein>
<dbReference type="NCBIfam" id="NF001986">
    <property type="entry name" value="PRK00779.1"/>
    <property type="match status" value="1"/>
</dbReference>
<dbReference type="NCBIfam" id="TIGR00658">
    <property type="entry name" value="orni_carb_tr"/>
    <property type="match status" value="1"/>
</dbReference>
<evidence type="ECO:0000256" key="2">
    <source>
        <dbReference type="ARBA" id="ARBA00013007"/>
    </source>
</evidence>
<dbReference type="eggNOG" id="COG0078">
    <property type="taxonomic scope" value="Bacteria"/>
</dbReference>
<gene>
    <name evidence="9" type="ORF">IDAT_03290</name>
</gene>
<dbReference type="GO" id="GO:0019240">
    <property type="term" value="P:citrulline biosynthetic process"/>
    <property type="evidence" value="ECO:0007669"/>
    <property type="project" value="TreeGrafter"/>
</dbReference>
<organism evidence="9 10">
    <name type="scientific">Pseudidiomarina atlantica</name>
    <dbReference type="NCBI Taxonomy" id="1517416"/>
    <lineage>
        <taxon>Bacteria</taxon>
        <taxon>Pseudomonadati</taxon>
        <taxon>Pseudomonadota</taxon>
        <taxon>Gammaproteobacteria</taxon>
        <taxon>Alteromonadales</taxon>
        <taxon>Idiomarinaceae</taxon>
        <taxon>Pseudidiomarina</taxon>
    </lineage>
</organism>
<comment type="catalytic activity">
    <reaction evidence="4">
        <text>carbamoyl phosphate + L-ornithine = L-citrulline + phosphate + H(+)</text>
        <dbReference type="Rhea" id="RHEA:19513"/>
        <dbReference type="ChEBI" id="CHEBI:15378"/>
        <dbReference type="ChEBI" id="CHEBI:43474"/>
        <dbReference type="ChEBI" id="CHEBI:46911"/>
        <dbReference type="ChEBI" id="CHEBI:57743"/>
        <dbReference type="ChEBI" id="CHEBI:58228"/>
        <dbReference type="EC" id="2.1.3.3"/>
    </reaction>
</comment>
<comment type="caution">
    <text evidence="9">The sequence shown here is derived from an EMBL/GenBank/DDBJ whole genome shotgun (WGS) entry which is preliminary data.</text>
</comment>
<dbReference type="InterPro" id="IPR006132">
    <property type="entry name" value="Asp/Orn_carbamoyltranf_P-bd"/>
</dbReference>
<keyword evidence="10" id="KW-1185">Reference proteome</keyword>
<dbReference type="Proteomes" id="UP000053718">
    <property type="component" value="Unassembled WGS sequence"/>
</dbReference>
<dbReference type="GO" id="GO:0004585">
    <property type="term" value="F:ornithine carbamoyltransferase activity"/>
    <property type="evidence" value="ECO:0007669"/>
    <property type="project" value="UniProtKB-UniRule"/>
</dbReference>
<keyword evidence="3 6" id="KW-0808">Transferase</keyword>